<evidence type="ECO:0000259" key="1">
    <source>
        <dbReference type="Pfam" id="PF01738"/>
    </source>
</evidence>
<dbReference type="GO" id="GO:0016787">
    <property type="term" value="F:hydrolase activity"/>
    <property type="evidence" value="ECO:0007669"/>
    <property type="project" value="UniProtKB-KW"/>
</dbReference>
<proteinExistence type="predicted"/>
<dbReference type="EMBL" id="PHFL01000008">
    <property type="protein sequence ID" value="RFM25154.1"/>
    <property type="molecule type" value="Genomic_DNA"/>
</dbReference>
<evidence type="ECO:0000313" key="2">
    <source>
        <dbReference type="EMBL" id="RFM25154.1"/>
    </source>
</evidence>
<comment type="caution">
    <text evidence="2">The sequence shown here is derived from an EMBL/GenBank/DDBJ whole genome shotgun (WGS) entry which is preliminary data.</text>
</comment>
<accession>A0A395M5D8</accession>
<dbReference type="PANTHER" id="PTHR46623:SF6">
    <property type="entry name" value="ALPHA_BETA-HYDROLASES SUPERFAMILY PROTEIN"/>
    <property type="match status" value="1"/>
</dbReference>
<dbReference type="AlphaFoldDB" id="A0A395M5D8"/>
<keyword evidence="2" id="KW-0378">Hydrolase</keyword>
<dbReference type="Pfam" id="PF01738">
    <property type="entry name" value="DLH"/>
    <property type="match status" value="1"/>
</dbReference>
<name>A0A395M5D8_9BACT</name>
<sequence>MSELGQMVSFPANGKTAQGYLAKATSGKGIGVIVIQEWWGLVDHIKNVCDRFARAGFTALAPDMYDGATTKSPDEASKLFMALNIGEAEKKLRGAIDFLLSHEAVSSKKVGTIGFCMGGQLSLFAATLNDKIGACVDFYGIHPAVKPDFTKLHAPVLGIFAEKDEMVNAQAVQALEAQLKAAGKRYTFHTYPNTTHAFFNDTRPEVYNAQAALDAWNKTLEFFKTELANA</sequence>
<dbReference type="Proteomes" id="UP000266389">
    <property type="component" value="Unassembled WGS sequence"/>
</dbReference>
<evidence type="ECO:0000313" key="3">
    <source>
        <dbReference type="Proteomes" id="UP000266389"/>
    </source>
</evidence>
<gene>
    <name evidence="2" type="ORF">D0433_01845</name>
</gene>
<protein>
    <submittedName>
        <fullName evidence="2">Dienelactone hydrolase family protein</fullName>
    </submittedName>
</protein>
<dbReference type="PANTHER" id="PTHR46623">
    <property type="entry name" value="CARBOXYMETHYLENEBUTENOLIDASE-RELATED"/>
    <property type="match status" value="1"/>
</dbReference>
<organism evidence="2 3">
    <name type="scientific">Candidatus Thermochlorobacter aerophilus</name>
    <dbReference type="NCBI Taxonomy" id="1868324"/>
    <lineage>
        <taxon>Bacteria</taxon>
        <taxon>Pseudomonadati</taxon>
        <taxon>Chlorobiota</taxon>
        <taxon>Chlorobiia</taxon>
        <taxon>Chlorobiales</taxon>
        <taxon>Candidatus Thermochlorobacteriaceae</taxon>
        <taxon>Candidatus Thermochlorobacter</taxon>
    </lineage>
</organism>
<reference evidence="2 3" key="1">
    <citation type="journal article" date="2011" name="ISME J.">
        <title>Community ecology of hot spring cyanobacterial mats: predominant populations and their functional potential.</title>
        <authorList>
            <person name="Klatt C.G."/>
            <person name="Wood J.M."/>
            <person name="Rusch D.B."/>
            <person name="Bateson M.M."/>
            <person name="Hamamura N."/>
            <person name="Heidelberg J.F."/>
            <person name="Grossman A.R."/>
            <person name="Bhaya D."/>
            <person name="Cohan F.M."/>
            <person name="Kuhl M."/>
            <person name="Bryant D.A."/>
            <person name="Ward D.M."/>
        </authorList>
    </citation>
    <scope>NUCLEOTIDE SEQUENCE [LARGE SCALE GENOMIC DNA]</scope>
    <source>
        <strain evidence="2">OS</strain>
    </source>
</reference>
<dbReference type="InterPro" id="IPR002925">
    <property type="entry name" value="Dienelactn_hydro"/>
</dbReference>
<dbReference type="InterPro" id="IPR051049">
    <property type="entry name" value="Dienelactone_hydrolase-like"/>
</dbReference>
<dbReference type="Gene3D" id="3.40.50.1820">
    <property type="entry name" value="alpha/beta hydrolase"/>
    <property type="match status" value="1"/>
</dbReference>
<dbReference type="InterPro" id="IPR029058">
    <property type="entry name" value="AB_hydrolase_fold"/>
</dbReference>
<dbReference type="SUPFAM" id="SSF53474">
    <property type="entry name" value="alpha/beta-Hydrolases"/>
    <property type="match status" value="1"/>
</dbReference>
<feature type="domain" description="Dienelactone hydrolase" evidence="1">
    <location>
        <begin position="18"/>
        <end position="226"/>
    </location>
</feature>